<evidence type="ECO:0000313" key="3">
    <source>
        <dbReference type="EMBL" id="AFU57687.1"/>
    </source>
</evidence>
<dbReference type="STRING" id="1237085.Ngar_c07440"/>
<reference evidence="3 4" key="1">
    <citation type="journal article" date="2012" name="Environ. Microbiol.">
        <title>The genome of the ammonia-oxidizing Candidatus Nitrososphaera gargensis: insights into metabolic versatility and environmental adaptations.</title>
        <authorList>
            <person name="Spang A."/>
            <person name="Poehlein A."/>
            <person name="Offre P."/>
            <person name="Zumbragel S."/>
            <person name="Haider S."/>
            <person name="Rychlik N."/>
            <person name="Nowka B."/>
            <person name="Schmeisser C."/>
            <person name="Lebedeva E.V."/>
            <person name="Rattei T."/>
            <person name="Bohm C."/>
            <person name="Schmid M."/>
            <person name="Galushko A."/>
            <person name="Hatzenpichler R."/>
            <person name="Weinmaier T."/>
            <person name="Daniel R."/>
            <person name="Schleper C."/>
            <person name="Spieck E."/>
            <person name="Streit W."/>
            <person name="Wagner M."/>
        </authorList>
    </citation>
    <scope>NUCLEOTIDE SEQUENCE [LARGE SCALE GENOMIC DNA]</scope>
    <source>
        <strain evidence="4">Ga9.2</strain>
    </source>
</reference>
<dbReference type="OrthoDB" id="8232at2157"/>
<dbReference type="BioCyc" id="CNIT1237085:G1324-742-MONOMER"/>
<feature type="domain" description="CAAX prenyl protease 2/Lysostaphin resistance protein A-like" evidence="2">
    <location>
        <begin position="65"/>
        <end position="155"/>
    </location>
</feature>
<evidence type="ECO:0000259" key="2">
    <source>
        <dbReference type="Pfam" id="PF02517"/>
    </source>
</evidence>
<organism evidence="3 4">
    <name type="scientific">Nitrososphaera gargensis (strain Ga9.2)</name>
    <dbReference type="NCBI Taxonomy" id="1237085"/>
    <lineage>
        <taxon>Archaea</taxon>
        <taxon>Nitrososphaerota</taxon>
        <taxon>Nitrososphaeria</taxon>
        <taxon>Nitrososphaerales</taxon>
        <taxon>Nitrososphaeraceae</taxon>
        <taxon>Nitrososphaera</taxon>
    </lineage>
</organism>
<dbReference type="HOGENOM" id="CLU_1307858_0_0_2"/>
<dbReference type="Pfam" id="PF02517">
    <property type="entry name" value="Rce1-like"/>
    <property type="match status" value="1"/>
</dbReference>
<evidence type="ECO:0000256" key="1">
    <source>
        <dbReference type="SAM" id="Phobius"/>
    </source>
</evidence>
<evidence type="ECO:0000313" key="4">
    <source>
        <dbReference type="Proteomes" id="UP000008037"/>
    </source>
</evidence>
<accession>K0II86</accession>
<dbReference type="Proteomes" id="UP000008037">
    <property type="component" value="Chromosome"/>
</dbReference>
<keyword evidence="4" id="KW-1185">Reference proteome</keyword>
<feature type="transmembrane region" description="Helical" evidence="1">
    <location>
        <begin position="85"/>
        <end position="106"/>
    </location>
</feature>
<name>K0II86_NITGG</name>
<protein>
    <submittedName>
        <fullName evidence="3">Putative abortive infection protein</fullName>
    </submittedName>
</protein>
<feature type="transmembrane region" description="Helical" evidence="1">
    <location>
        <begin position="180"/>
        <end position="197"/>
    </location>
</feature>
<dbReference type="AlphaFoldDB" id="K0II86"/>
<dbReference type="GO" id="GO:0080120">
    <property type="term" value="P:CAAX-box protein maturation"/>
    <property type="evidence" value="ECO:0007669"/>
    <property type="project" value="UniProtKB-ARBA"/>
</dbReference>
<proteinExistence type="predicted"/>
<gene>
    <name evidence="3" type="ordered locus">Ngar_c07440</name>
</gene>
<dbReference type="RefSeq" id="WP_015018232.1">
    <property type="nucleotide sequence ID" value="NC_018719.1"/>
</dbReference>
<dbReference type="EMBL" id="CP002408">
    <property type="protein sequence ID" value="AFU57687.1"/>
    <property type="molecule type" value="Genomic_DNA"/>
</dbReference>
<feature type="transmembrane region" description="Helical" evidence="1">
    <location>
        <begin position="118"/>
        <end position="139"/>
    </location>
</feature>
<dbReference type="KEGG" id="nga:Ngar_c07440"/>
<dbReference type="GeneID" id="13795139"/>
<keyword evidence="1" id="KW-0812">Transmembrane</keyword>
<sequence>MAGGRFADEKADMHPRSWLSRYRRTSIGYLTKMLLFYHGIGIGLLLVGSAIIEQALPDHEEPSIPRSLSGVLAAGPLEETTFFGIPFYIFGNAYSVLVTGAVWVAMHLLNTDTLSVNSLAFGNLLFVLPSLFFSLRTWVSGKGWFSVVTHSAWNGIFFAAGCSAGEFTCTAIDSDANTTVISIGLSAALIGATYVLYKRKEGKERQRLAV</sequence>
<keyword evidence="1" id="KW-0472">Membrane</keyword>
<dbReference type="InParanoid" id="K0II86"/>
<dbReference type="GO" id="GO:0004175">
    <property type="term" value="F:endopeptidase activity"/>
    <property type="evidence" value="ECO:0007669"/>
    <property type="project" value="UniProtKB-ARBA"/>
</dbReference>
<keyword evidence="1" id="KW-1133">Transmembrane helix</keyword>
<feature type="transmembrane region" description="Helical" evidence="1">
    <location>
        <begin position="29"/>
        <end position="52"/>
    </location>
</feature>
<dbReference type="InterPro" id="IPR003675">
    <property type="entry name" value="Rce1/LyrA-like_dom"/>
</dbReference>